<dbReference type="AlphaFoldDB" id="A0A4Q9XXF2"/>
<dbReference type="NCBIfam" id="NF033516">
    <property type="entry name" value="transpos_IS3"/>
    <property type="match status" value="1"/>
</dbReference>
<evidence type="ECO:0000259" key="2">
    <source>
        <dbReference type="PROSITE" id="PS50994"/>
    </source>
</evidence>
<dbReference type="PANTHER" id="PTHR46889">
    <property type="entry name" value="TRANSPOSASE INSF FOR INSERTION SEQUENCE IS3B-RELATED"/>
    <property type="match status" value="1"/>
</dbReference>
<evidence type="ECO:0000313" key="3">
    <source>
        <dbReference type="EMBL" id="TBX31836.1"/>
    </source>
</evidence>
<dbReference type="PANTHER" id="PTHR46889:SF4">
    <property type="entry name" value="TRANSPOSASE INSO FOR INSERTION SEQUENCE ELEMENT IS911B-RELATED"/>
    <property type="match status" value="1"/>
</dbReference>
<dbReference type="Pfam" id="PF13333">
    <property type="entry name" value="rve_2"/>
    <property type="match status" value="1"/>
</dbReference>
<comment type="function">
    <text evidence="1">Involved in the transposition of the insertion sequence.</text>
</comment>
<dbReference type="InterPro" id="IPR050900">
    <property type="entry name" value="Transposase_IS3/IS150/IS904"/>
</dbReference>
<dbReference type="InterPro" id="IPR012337">
    <property type="entry name" value="RNaseH-like_sf"/>
</dbReference>
<dbReference type="InterPro" id="IPR001584">
    <property type="entry name" value="Integrase_cat-core"/>
</dbReference>
<organism evidence="3 4">
    <name type="scientific">Lactiplantibacillus paraplantarum</name>
    <dbReference type="NCBI Taxonomy" id="60520"/>
    <lineage>
        <taxon>Bacteria</taxon>
        <taxon>Bacillati</taxon>
        <taxon>Bacillota</taxon>
        <taxon>Bacilli</taxon>
        <taxon>Lactobacillales</taxon>
        <taxon>Lactobacillaceae</taxon>
        <taxon>Lactiplantibacillus</taxon>
    </lineage>
</organism>
<feature type="domain" description="Integrase catalytic" evidence="2">
    <location>
        <begin position="118"/>
        <end position="281"/>
    </location>
</feature>
<reference evidence="3 4" key="1">
    <citation type="submission" date="2019-01" db="EMBL/GenBank/DDBJ databases">
        <title>Draft genome sequence of Lactobacillus paraplantarum OSY-TC318, a Producer of the novel lantibiotic Paraplantaracin TC318.</title>
        <authorList>
            <person name="Hussein W.E."/>
            <person name="Huang E."/>
            <person name="Yousef A.E."/>
        </authorList>
    </citation>
    <scope>NUCLEOTIDE SEQUENCE [LARGE SCALE GENOMIC DNA]</scope>
    <source>
        <strain evidence="3 4">OSY-TC318</strain>
    </source>
</reference>
<dbReference type="InterPro" id="IPR025948">
    <property type="entry name" value="HTH-like_dom"/>
</dbReference>
<dbReference type="InterPro" id="IPR036397">
    <property type="entry name" value="RNaseH_sf"/>
</dbReference>
<gene>
    <name evidence="3" type="ORF">EUZ87_17100</name>
</gene>
<dbReference type="Pfam" id="PF13276">
    <property type="entry name" value="HTH_21"/>
    <property type="match status" value="1"/>
</dbReference>
<dbReference type="GO" id="GO:0015074">
    <property type="term" value="P:DNA integration"/>
    <property type="evidence" value="ECO:0007669"/>
    <property type="project" value="InterPro"/>
</dbReference>
<dbReference type="Gene3D" id="3.30.420.10">
    <property type="entry name" value="Ribonuclease H-like superfamily/Ribonuclease H"/>
    <property type="match status" value="1"/>
</dbReference>
<proteinExistence type="predicted"/>
<name>A0A4Q9XXF2_9LACO</name>
<comment type="caution">
    <text evidence="3">The sequence shown here is derived from an EMBL/GenBank/DDBJ whole genome shotgun (WGS) entry which is preliminary data.</text>
</comment>
<dbReference type="Proteomes" id="UP000292648">
    <property type="component" value="Unassembled WGS sequence"/>
</dbReference>
<dbReference type="PROSITE" id="PS50994">
    <property type="entry name" value="INTEGRASE"/>
    <property type="match status" value="1"/>
</dbReference>
<evidence type="ECO:0000256" key="1">
    <source>
        <dbReference type="ARBA" id="ARBA00002286"/>
    </source>
</evidence>
<dbReference type="SUPFAM" id="SSF53098">
    <property type="entry name" value="Ribonuclease H-like"/>
    <property type="match status" value="1"/>
</dbReference>
<sequence>MFLKLRSKYAFKTLLIKLKLPRATYYDRLKRAKKPDKYCKVKQFIRKTFLRSGKRYGYRRIHQEAVEAGFTFCEETIRKIMTVMGLKVTLYSKHTGRYNSYRGSVGKVAPNLLNQTFDATKPLTVMHTDITQVSLTNGKWGYISVITDEASKEVLAILASYSPNKKLIKKTLDKVEKRIDRTFKPILHSDQGWQYQVSDYQDRLKKLGIIQSMSRKGNCHDNAPVESFFSILKRECLKRYQIKNITELREILASYIKWYNNKRISMETEGLSPVAYRIKALSV</sequence>
<accession>A0A4Q9XXF2</accession>
<evidence type="ECO:0000313" key="4">
    <source>
        <dbReference type="Proteomes" id="UP000292648"/>
    </source>
</evidence>
<dbReference type="GO" id="GO:0003676">
    <property type="term" value="F:nucleic acid binding"/>
    <property type="evidence" value="ECO:0007669"/>
    <property type="project" value="InterPro"/>
</dbReference>
<dbReference type="EMBL" id="SEHH01000244">
    <property type="protein sequence ID" value="TBX31836.1"/>
    <property type="molecule type" value="Genomic_DNA"/>
</dbReference>
<dbReference type="InterPro" id="IPR048020">
    <property type="entry name" value="Transpos_IS3"/>
</dbReference>
<dbReference type="Pfam" id="PF00665">
    <property type="entry name" value="rve"/>
    <property type="match status" value="1"/>
</dbReference>
<protein>
    <submittedName>
        <fullName evidence="3">IS3 family transposase</fullName>
    </submittedName>
</protein>